<organism evidence="1 2">
    <name type="scientific">Lindgomyces ingoldianus</name>
    <dbReference type="NCBI Taxonomy" id="673940"/>
    <lineage>
        <taxon>Eukaryota</taxon>
        <taxon>Fungi</taxon>
        <taxon>Dikarya</taxon>
        <taxon>Ascomycota</taxon>
        <taxon>Pezizomycotina</taxon>
        <taxon>Dothideomycetes</taxon>
        <taxon>Pleosporomycetidae</taxon>
        <taxon>Pleosporales</taxon>
        <taxon>Lindgomycetaceae</taxon>
        <taxon>Lindgomyces</taxon>
    </lineage>
</organism>
<accession>A0ACB6QA86</accession>
<protein>
    <submittedName>
        <fullName evidence="1">Kinase-like protein</fullName>
    </submittedName>
</protein>
<comment type="caution">
    <text evidence="1">The sequence shown here is derived from an EMBL/GenBank/DDBJ whole genome shotgun (WGS) entry which is preliminary data.</text>
</comment>
<gene>
    <name evidence="1" type="ORF">BDR25DRAFT_347001</name>
</gene>
<evidence type="ECO:0000313" key="2">
    <source>
        <dbReference type="Proteomes" id="UP000799755"/>
    </source>
</evidence>
<proteinExistence type="predicted"/>
<sequence>MARSDAKKQNDVGEVNIDLVGLEDRPRYLVPKILLPTFTWPHQVLGSVDLASTIPPAPRLLPPTIRRAVGFVHDYLQTFSYHYCRWCGIPFDNQIAALPFGLVLKWSDGTRLEEVAATMIARAAGFPVPKILSYGDHPDTPHAPVSILMTRIPGKELGELYEKMTDNERESVFAELQCILQVMRRWERPGGNNQICSVLGTAIRSVRIPNHAVGPCESEAEFNNHLFSTVSSHSFTTREEFEETVRIAEKIRKSQHPIVFTHGDLKHHNVMVLDGHISAFLDWESAGWYPDYWEFTTPLRYGPKDFWWNAMVRRLGGENYVTELESEKALVALTVDSWVW</sequence>
<name>A0ACB6QA86_9PLEO</name>
<evidence type="ECO:0000313" key="1">
    <source>
        <dbReference type="EMBL" id="KAF2463839.1"/>
    </source>
</evidence>
<dbReference type="EMBL" id="MU003545">
    <property type="protein sequence ID" value="KAF2463839.1"/>
    <property type="molecule type" value="Genomic_DNA"/>
</dbReference>
<reference evidence="1" key="1">
    <citation type="journal article" date="2020" name="Stud. Mycol.">
        <title>101 Dothideomycetes genomes: a test case for predicting lifestyles and emergence of pathogens.</title>
        <authorList>
            <person name="Haridas S."/>
            <person name="Albert R."/>
            <person name="Binder M."/>
            <person name="Bloem J."/>
            <person name="Labutti K."/>
            <person name="Salamov A."/>
            <person name="Andreopoulos B."/>
            <person name="Baker S."/>
            <person name="Barry K."/>
            <person name="Bills G."/>
            <person name="Bluhm B."/>
            <person name="Cannon C."/>
            <person name="Castanera R."/>
            <person name="Culley D."/>
            <person name="Daum C."/>
            <person name="Ezra D."/>
            <person name="Gonzalez J."/>
            <person name="Henrissat B."/>
            <person name="Kuo A."/>
            <person name="Liang C."/>
            <person name="Lipzen A."/>
            <person name="Lutzoni F."/>
            <person name="Magnuson J."/>
            <person name="Mondo S."/>
            <person name="Nolan M."/>
            <person name="Ohm R."/>
            <person name="Pangilinan J."/>
            <person name="Park H.-J."/>
            <person name="Ramirez L."/>
            <person name="Alfaro M."/>
            <person name="Sun H."/>
            <person name="Tritt A."/>
            <person name="Yoshinaga Y."/>
            <person name="Zwiers L.-H."/>
            <person name="Turgeon B."/>
            <person name="Goodwin S."/>
            <person name="Spatafora J."/>
            <person name="Crous P."/>
            <person name="Grigoriev I."/>
        </authorList>
    </citation>
    <scope>NUCLEOTIDE SEQUENCE</scope>
    <source>
        <strain evidence="1">ATCC 200398</strain>
    </source>
</reference>
<keyword evidence="2" id="KW-1185">Reference proteome</keyword>
<dbReference type="Proteomes" id="UP000799755">
    <property type="component" value="Unassembled WGS sequence"/>
</dbReference>